<sequence>MSTLDVAILSTSLKKLYDKGCLISSSVFAFNKTFPRFDVRKLAASLVSSILRAANRQFVSVLAGNTFVIPSSIPPISTGTVPPVLLKCHTADGNKQ</sequence>
<accession>A0AA39MGT5</accession>
<gene>
    <name evidence="1" type="ORF">EV421DRAFT_1910157</name>
</gene>
<dbReference type="AlphaFoldDB" id="A0AA39MGT5"/>
<evidence type="ECO:0000313" key="1">
    <source>
        <dbReference type="EMBL" id="KAK0433308.1"/>
    </source>
</evidence>
<organism evidence="1 2">
    <name type="scientific">Armillaria borealis</name>
    <dbReference type="NCBI Taxonomy" id="47425"/>
    <lineage>
        <taxon>Eukaryota</taxon>
        <taxon>Fungi</taxon>
        <taxon>Dikarya</taxon>
        <taxon>Basidiomycota</taxon>
        <taxon>Agaricomycotina</taxon>
        <taxon>Agaricomycetes</taxon>
        <taxon>Agaricomycetidae</taxon>
        <taxon>Agaricales</taxon>
        <taxon>Marasmiineae</taxon>
        <taxon>Physalacriaceae</taxon>
        <taxon>Armillaria</taxon>
    </lineage>
</organism>
<comment type="caution">
    <text evidence="1">The sequence shown here is derived from an EMBL/GenBank/DDBJ whole genome shotgun (WGS) entry which is preliminary data.</text>
</comment>
<reference evidence="1" key="1">
    <citation type="submission" date="2023-06" db="EMBL/GenBank/DDBJ databases">
        <authorList>
            <consortium name="Lawrence Berkeley National Laboratory"/>
            <person name="Ahrendt S."/>
            <person name="Sahu N."/>
            <person name="Indic B."/>
            <person name="Wong-Bajracharya J."/>
            <person name="Merenyi Z."/>
            <person name="Ke H.-M."/>
            <person name="Monk M."/>
            <person name="Kocsube S."/>
            <person name="Drula E."/>
            <person name="Lipzen A."/>
            <person name="Balint B."/>
            <person name="Henrissat B."/>
            <person name="Andreopoulos B."/>
            <person name="Martin F.M."/>
            <person name="Harder C.B."/>
            <person name="Rigling D."/>
            <person name="Ford K.L."/>
            <person name="Foster G.D."/>
            <person name="Pangilinan J."/>
            <person name="Papanicolaou A."/>
            <person name="Barry K."/>
            <person name="LaButti K."/>
            <person name="Viragh M."/>
            <person name="Koriabine M."/>
            <person name="Yan M."/>
            <person name="Riley R."/>
            <person name="Champramary S."/>
            <person name="Plett K.L."/>
            <person name="Tsai I.J."/>
            <person name="Slot J."/>
            <person name="Sipos G."/>
            <person name="Plett J."/>
            <person name="Nagy L.G."/>
            <person name="Grigoriev I.V."/>
        </authorList>
    </citation>
    <scope>NUCLEOTIDE SEQUENCE</scope>
    <source>
        <strain evidence="1">FPL87.14</strain>
    </source>
</reference>
<dbReference type="EMBL" id="JAUEPT010000082">
    <property type="protein sequence ID" value="KAK0433308.1"/>
    <property type="molecule type" value="Genomic_DNA"/>
</dbReference>
<keyword evidence="2" id="KW-1185">Reference proteome</keyword>
<protein>
    <submittedName>
        <fullName evidence="1">Uncharacterized protein</fullName>
    </submittedName>
</protein>
<proteinExistence type="predicted"/>
<dbReference type="Proteomes" id="UP001175226">
    <property type="component" value="Unassembled WGS sequence"/>
</dbReference>
<name>A0AA39MGT5_9AGAR</name>
<evidence type="ECO:0000313" key="2">
    <source>
        <dbReference type="Proteomes" id="UP001175226"/>
    </source>
</evidence>